<dbReference type="PANTHER" id="PTHR30085:SF6">
    <property type="entry name" value="ABC TRANSPORTER GLUTAMINE-BINDING PROTEIN GLNH"/>
    <property type="match status" value="1"/>
</dbReference>
<accession>A0A7W7RYL5</accession>
<evidence type="ECO:0000313" key="8">
    <source>
        <dbReference type="Proteomes" id="UP000534286"/>
    </source>
</evidence>
<dbReference type="Pfam" id="PF00497">
    <property type="entry name" value="SBP_bac_3"/>
    <property type="match status" value="1"/>
</dbReference>
<feature type="signal peptide" evidence="5">
    <location>
        <begin position="1"/>
        <end position="21"/>
    </location>
</feature>
<dbReference type="Proteomes" id="UP000534286">
    <property type="component" value="Unassembled WGS sequence"/>
</dbReference>
<gene>
    <name evidence="7" type="ORF">FHR32_005036</name>
</gene>
<comment type="caution">
    <text evidence="7">The sequence shown here is derived from an EMBL/GenBank/DDBJ whole genome shotgun (WGS) entry which is preliminary data.</text>
</comment>
<dbReference type="PROSITE" id="PS01039">
    <property type="entry name" value="SBP_BACTERIAL_3"/>
    <property type="match status" value="1"/>
</dbReference>
<proteinExistence type="inferred from homology"/>
<evidence type="ECO:0000256" key="1">
    <source>
        <dbReference type="ARBA" id="ARBA00010333"/>
    </source>
</evidence>
<keyword evidence="2" id="KW-0813">Transport</keyword>
<dbReference type="SMART" id="SM00062">
    <property type="entry name" value="PBPb"/>
    <property type="match status" value="1"/>
</dbReference>
<dbReference type="InterPro" id="IPR001638">
    <property type="entry name" value="Solute-binding_3/MltF_N"/>
</dbReference>
<keyword evidence="8" id="KW-1185">Reference proteome</keyword>
<dbReference type="AlphaFoldDB" id="A0A7W7RYL5"/>
<protein>
    <submittedName>
        <fullName evidence="7">Glutamate transport system substrate-binding protein</fullName>
    </submittedName>
</protein>
<dbReference type="SUPFAM" id="SSF53850">
    <property type="entry name" value="Periplasmic binding protein-like II"/>
    <property type="match status" value="1"/>
</dbReference>
<keyword evidence="3 5" id="KW-0732">Signal</keyword>
<evidence type="ECO:0000256" key="5">
    <source>
        <dbReference type="SAM" id="SignalP"/>
    </source>
</evidence>
<dbReference type="GO" id="GO:0005576">
    <property type="term" value="C:extracellular region"/>
    <property type="evidence" value="ECO:0007669"/>
    <property type="project" value="TreeGrafter"/>
</dbReference>
<dbReference type="PANTHER" id="PTHR30085">
    <property type="entry name" value="AMINO ACID ABC TRANSPORTER PERMEASE"/>
    <property type="match status" value="1"/>
</dbReference>
<evidence type="ECO:0000313" key="7">
    <source>
        <dbReference type="EMBL" id="MBB4940659.1"/>
    </source>
</evidence>
<reference evidence="7 8" key="1">
    <citation type="submission" date="2020-08" db="EMBL/GenBank/DDBJ databases">
        <title>Sequencing the genomes of 1000 actinobacteria strains.</title>
        <authorList>
            <person name="Klenk H.-P."/>
        </authorList>
    </citation>
    <scope>NUCLEOTIDE SEQUENCE [LARGE SCALE GENOMIC DNA]</scope>
    <source>
        <strain evidence="7 8">DSM 43023</strain>
    </source>
</reference>
<dbReference type="RefSeq" id="WP_184756837.1">
    <property type="nucleotide sequence ID" value="NZ_BAABEK010000005.1"/>
</dbReference>
<comment type="similarity">
    <text evidence="1 4">Belongs to the bacterial solute-binding protein 3 family.</text>
</comment>
<organism evidence="7 8">
    <name type="scientific">Streptosporangium album</name>
    <dbReference type="NCBI Taxonomy" id="47479"/>
    <lineage>
        <taxon>Bacteria</taxon>
        <taxon>Bacillati</taxon>
        <taxon>Actinomycetota</taxon>
        <taxon>Actinomycetes</taxon>
        <taxon>Streptosporangiales</taxon>
        <taxon>Streptosporangiaceae</taxon>
        <taxon>Streptosporangium</taxon>
    </lineage>
</organism>
<dbReference type="Gene3D" id="3.40.190.10">
    <property type="entry name" value="Periplasmic binding protein-like II"/>
    <property type="match status" value="2"/>
</dbReference>
<dbReference type="EMBL" id="JACHJU010000002">
    <property type="protein sequence ID" value="MBB4940659.1"/>
    <property type="molecule type" value="Genomic_DNA"/>
</dbReference>
<dbReference type="InterPro" id="IPR018313">
    <property type="entry name" value="SBP_3_CS"/>
</dbReference>
<dbReference type="InterPro" id="IPR051455">
    <property type="entry name" value="Bact_solute-bind_prot3"/>
</dbReference>
<dbReference type="GO" id="GO:0006865">
    <property type="term" value="P:amino acid transport"/>
    <property type="evidence" value="ECO:0007669"/>
    <property type="project" value="TreeGrafter"/>
</dbReference>
<dbReference type="GO" id="GO:0030288">
    <property type="term" value="C:outer membrane-bounded periplasmic space"/>
    <property type="evidence" value="ECO:0007669"/>
    <property type="project" value="TreeGrafter"/>
</dbReference>
<feature type="chain" id="PRO_5030577484" evidence="5">
    <location>
        <begin position="22"/>
        <end position="289"/>
    </location>
</feature>
<dbReference type="PROSITE" id="PS51257">
    <property type="entry name" value="PROKAR_LIPOPROTEIN"/>
    <property type="match status" value="1"/>
</dbReference>
<dbReference type="CDD" id="cd13690">
    <property type="entry name" value="PBP2_GluB"/>
    <property type="match status" value="1"/>
</dbReference>
<evidence type="ECO:0000256" key="4">
    <source>
        <dbReference type="RuleBase" id="RU003744"/>
    </source>
</evidence>
<evidence type="ECO:0000256" key="3">
    <source>
        <dbReference type="ARBA" id="ARBA00022729"/>
    </source>
</evidence>
<name>A0A7W7RYL5_9ACTN</name>
<sequence>MRVLRVGVALAAVGALTMGLAACGGDKTYSSVAEKVKDSKKVVVGTKWDQPGLGLKKGSEPEGFDVDVAKYIVKQLAGGGDVDIQWKESASSNREPFLANGTVDIIFASYSITDERKKKVTFGGPYIVAHQDTMVRADDASITKATDLKGKRICQAAGSNSYKRITDPPPDGKLDLDAQLVGAANYSECVAKLGGSNLDAVTTDDLILAGFATQAAASGGNFKVLGDPFTDEKYGIGLKKGDTKTCEAVNAAITKMYQDGTAKQLLDKWFGKTQGLKLPTEAPTFEPCA</sequence>
<evidence type="ECO:0000256" key="2">
    <source>
        <dbReference type="ARBA" id="ARBA00022448"/>
    </source>
</evidence>
<evidence type="ECO:0000259" key="6">
    <source>
        <dbReference type="SMART" id="SM00062"/>
    </source>
</evidence>
<feature type="domain" description="Solute-binding protein family 3/N-terminal" evidence="6">
    <location>
        <begin position="41"/>
        <end position="273"/>
    </location>
</feature>